<name>A0ABS6T3K3_9RHOB</name>
<dbReference type="EMBL" id="JAHUZE010000003">
    <property type="protein sequence ID" value="MBV7379822.1"/>
    <property type="molecule type" value="Genomic_DNA"/>
</dbReference>
<protein>
    <recommendedName>
        <fullName evidence="3">Asparagine synthase</fullName>
    </recommendedName>
</protein>
<sequence length="407" mass="45720">MTFENFYRDLSGKFVVIWRVANGMLKVREDASGGYPAVFSGDLRSVASTVSILQELETLEEDKDVTSIFNFPENRGFLPFGLTSRKGVHRLMPNFELDLESFESRRFWPSAEFLGNRKSDEESFRPLINDAAEHVKSVVNAILSTGNTVMYLSGGHDSRMTIAACKGHEKKLFCETFGDKKTINAYLAQKVAELGGFNFRNVSVVTAPREDVSAWLHRTGYAMYDPVSELTTTISKEETPGAFQIGGTGAELARATNWTDRDIGNPEIDVSTLLKRIRVPNTKVIHDAAEDWLAGIPGSPDIATIMDLAKIEQIHGCWAGAATYGHNIPLPSLYPFSGQWWNEICLTLSPTERAKGRAYVEYMDIVWPEMRQLPVNKAIGLDRFKFWKEEAKAMIPSRLKRLIRPLR</sequence>
<evidence type="ECO:0000313" key="1">
    <source>
        <dbReference type="EMBL" id="MBV7379822.1"/>
    </source>
</evidence>
<dbReference type="RefSeq" id="WP_218393014.1">
    <property type="nucleotide sequence ID" value="NZ_JAHUZE010000003.1"/>
</dbReference>
<keyword evidence="2" id="KW-1185">Reference proteome</keyword>
<organism evidence="1 2">
    <name type="scientific">Maritimibacter dapengensis</name>
    <dbReference type="NCBI Taxonomy" id="2836868"/>
    <lineage>
        <taxon>Bacteria</taxon>
        <taxon>Pseudomonadati</taxon>
        <taxon>Pseudomonadota</taxon>
        <taxon>Alphaproteobacteria</taxon>
        <taxon>Rhodobacterales</taxon>
        <taxon>Roseobacteraceae</taxon>
        <taxon>Maritimibacter</taxon>
    </lineage>
</organism>
<evidence type="ECO:0000313" key="2">
    <source>
        <dbReference type="Proteomes" id="UP000756530"/>
    </source>
</evidence>
<accession>A0ABS6T3K3</accession>
<comment type="caution">
    <text evidence="1">The sequence shown here is derived from an EMBL/GenBank/DDBJ whole genome shotgun (WGS) entry which is preliminary data.</text>
</comment>
<evidence type="ECO:0008006" key="3">
    <source>
        <dbReference type="Google" id="ProtNLM"/>
    </source>
</evidence>
<gene>
    <name evidence="1" type="ORF">KJP28_12890</name>
</gene>
<reference evidence="1 2" key="1">
    <citation type="submission" date="2021-05" db="EMBL/GenBank/DDBJ databases">
        <title>Culturable bacteria isolated from Daya Bay.</title>
        <authorList>
            <person name="Zheng W."/>
            <person name="Yu S."/>
            <person name="Huang Y."/>
        </authorList>
    </citation>
    <scope>NUCLEOTIDE SEQUENCE [LARGE SCALE GENOMIC DNA]</scope>
    <source>
        <strain evidence="1 2">DP4N28-5</strain>
    </source>
</reference>
<dbReference type="Proteomes" id="UP000756530">
    <property type="component" value="Unassembled WGS sequence"/>
</dbReference>
<proteinExistence type="predicted"/>